<dbReference type="EMBL" id="BAAADN010000023">
    <property type="protein sequence ID" value="GAA0459690.1"/>
    <property type="molecule type" value="Genomic_DNA"/>
</dbReference>
<dbReference type="EMBL" id="CP095006">
    <property type="protein sequence ID" value="UOO96694.1"/>
    <property type="molecule type" value="Genomic_DNA"/>
</dbReference>
<dbReference type="RefSeq" id="WP_244705655.1">
    <property type="nucleotide sequence ID" value="NZ_BAAADN010000023.1"/>
</dbReference>
<reference evidence="1" key="1">
    <citation type="journal article" date="2014" name="Int. J. Syst. Evol. Microbiol.">
        <title>Complete genome sequence of Corynebacterium casei LMG S-19264T (=DSM 44701T), isolated from a smear-ripened cheese.</title>
        <authorList>
            <consortium name="US DOE Joint Genome Institute (JGI-PGF)"/>
            <person name="Walter F."/>
            <person name="Albersmeier A."/>
            <person name="Kalinowski J."/>
            <person name="Ruckert C."/>
        </authorList>
    </citation>
    <scope>NUCLEOTIDE SEQUENCE</scope>
    <source>
        <strain evidence="1">JCM 12289</strain>
    </source>
</reference>
<proteinExistence type="predicted"/>
<geneLocation type="plasmid" evidence="2 3">
    <name>unnamed1</name>
</geneLocation>
<dbReference type="Proteomes" id="UP001500962">
    <property type="component" value="Unassembled WGS sequence"/>
</dbReference>
<keyword evidence="3" id="KW-1185">Reference proteome</keyword>
<reference evidence="1" key="3">
    <citation type="submission" date="2023-12" db="EMBL/GenBank/DDBJ databases">
        <authorList>
            <person name="Sun Q."/>
            <person name="Inoue M."/>
        </authorList>
    </citation>
    <scope>NUCLEOTIDE SEQUENCE</scope>
    <source>
        <strain evidence="1">JCM 12289</strain>
    </source>
</reference>
<evidence type="ECO:0000313" key="3">
    <source>
        <dbReference type="Proteomes" id="UP000830542"/>
    </source>
</evidence>
<evidence type="ECO:0000313" key="1">
    <source>
        <dbReference type="EMBL" id="GAA0459690.1"/>
    </source>
</evidence>
<accession>A0AAV3SEZ0</accession>
<dbReference type="GeneID" id="71763394"/>
<gene>
    <name evidence="1" type="ORF">GCM10008985_15110</name>
    <name evidence="2" type="ORF">MUK72_16060</name>
</gene>
<keyword evidence="2" id="KW-0614">Plasmid</keyword>
<dbReference type="Proteomes" id="UP000830542">
    <property type="component" value="Plasmid unnamed1"/>
</dbReference>
<dbReference type="KEGG" id="hdo:MUK72_16060"/>
<reference evidence="2" key="2">
    <citation type="submission" date="2022-04" db="EMBL/GenBank/DDBJ databases">
        <title>Sequencing and genomic assembly of Halococcus dombrowskii.</title>
        <authorList>
            <person name="Lim S.W."/>
            <person name="MacLea K.S."/>
        </authorList>
    </citation>
    <scope>NUCLEOTIDE SEQUENCE</scope>
    <source>
        <strain evidence="2">H4</strain>
        <plasmid evidence="2">unnamed1</plasmid>
    </source>
</reference>
<dbReference type="AlphaFoldDB" id="A0AAV3SEZ0"/>
<protein>
    <submittedName>
        <fullName evidence="1">Uncharacterized protein</fullName>
    </submittedName>
</protein>
<sequence>MSSSDYGDPEYLCYEILQQMDQQSDKDIYETEFNKLCYMAYYTLRDEGVDTELPVYWYQWGGVPRINANEYPIFYESSEGSTLVYVEELPESAFDVARSVREKVIQVARSLANRYKNVYGVKTIVDDSYEEFAPNEFIKSFNSFRSTVEGLESEQSTLSDAFSSSEGKMEALRPQMNMLVKSYPSDRYEMMETEFRQWDSITRQLAKNNQIEELEEFALRFWEAISRVELRLTHNDNIPSETITSWFAGRESEHDAFAAEIPEYRSIALESRQTTSKLDNIADSYSNTVRRMAQDSHNDE</sequence>
<evidence type="ECO:0000313" key="2">
    <source>
        <dbReference type="EMBL" id="UOO96694.1"/>
    </source>
</evidence>
<name>A0AAV3SEZ0_HALDO</name>
<evidence type="ECO:0000313" key="4">
    <source>
        <dbReference type="Proteomes" id="UP001500962"/>
    </source>
</evidence>
<organism evidence="1 4">
    <name type="scientific">Halococcus dombrowskii</name>
    <dbReference type="NCBI Taxonomy" id="179637"/>
    <lineage>
        <taxon>Archaea</taxon>
        <taxon>Methanobacteriati</taxon>
        <taxon>Methanobacteriota</taxon>
        <taxon>Stenosarchaea group</taxon>
        <taxon>Halobacteria</taxon>
        <taxon>Halobacteriales</taxon>
        <taxon>Halococcaceae</taxon>
        <taxon>Halococcus</taxon>
    </lineage>
</organism>